<keyword evidence="1" id="KW-0732">Signal</keyword>
<accession>A0ABY9TYZ5</accession>
<dbReference type="RefSeq" id="WP_348393222.1">
    <property type="nucleotide sequence ID" value="NZ_CP134145.1"/>
</dbReference>
<proteinExistence type="predicted"/>
<evidence type="ECO:0000256" key="1">
    <source>
        <dbReference type="SAM" id="SignalP"/>
    </source>
</evidence>
<dbReference type="Proteomes" id="UP001258994">
    <property type="component" value="Chromosome"/>
</dbReference>
<keyword evidence="3" id="KW-1185">Reference proteome</keyword>
<dbReference type="EMBL" id="CP134145">
    <property type="protein sequence ID" value="WNC74114.1"/>
    <property type="molecule type" value="Genomic_DNA"/>
</dbReference>
<dbReference type="InterPro" id="IPR021370">
    <property type="entry name" value="DUF2987"/>
</dbReference>
<feature type="chain" id="PRO_5045348165" evidence="1">
    <location>
        <begin position="35"/>
        <end position="231"/>
    </location>
</feature>
<name>A0ABY9TYZ5_9GAMM</name>
<organism evidence="2 3">
    <name type="scientific">Thalassotalea psychrophila</name>
    <dbReference type="NCBI Taxonomy" id="3065647"/>
    <lineage>
        <taxon>Bacteria</taxon>
        <taxon>Pseudomonadati</taxon>
        <taxon>Pseudomonadota</taxon>
        <taxon>Gammaproteobacteria</taxon>
        <taxon>Alteromonadales</taxon>
        <taxon>Colwelliaceae</taxon>
        <taxon>Thalassotalea</taxon>
    </lineage>
</organism>
<evidence type="ECO:0000313" key="2">
    <source>
        <dbReference type="EMBL" id="WNC74114.1"/>
    </source>
</evidence>
<evidence type="ECO:0000313" key="3">
    <source>
        <dbReference type="Proteomes" id="UP001258994"/>
    </source>
</evidence>
<feature type="signal peptide" evidence="1">
    <location>
        <begin position="1"/>
        <end position="34"/>
    </location>
</feature>
<dbReference type="Pfam" id="PF11205">
    <property type="entry name" value="DUF2987"/>
    <property type="match status" value="1"/>
</dbReference>
<reference evidence="3" key="1">
    <citation type="submission" date="2023-09" db="EMBL/GenBank/DDBJ databases">
        <authorList>
            <person name="Li S."/>
            <person name="Li X."/>
            <person name="Zhang C."/>
            <person name="Zhao Z."/>
        </authorList>
    </citation>
    <scope>NUCLEOTIDE SEQUENCE [LARGE SCALE GENOMIC DNA]</scope>
    <source>
        <strain evidence="3">SQ149</strain>
    </source>
</reference>
<sequence>MKQTAKKPTPSKLSSINKCIAAGVLSLCTFASQAVDLEYKGFYQRLDLIKEHKLDQITMGFYLVDSYKRTRCELVNATMLAQGKEPAQIEIASDGQLLVPLSRELYDKFALLRVKLKDEYQNCILQMQMQVKDKTKTDFSFSELALITKQMQELVDEFGSFLWFMMPNVNGLHIELSRAESISYIDDELKNSLNCEQNKCKLNIDQDNQSTEKAISFDLPPTVISPWIKDD</sequence>
<gene>
    <name evidence="2" type="ORF">RGQ13_09030</name>
</gene>
<protein>
    <submittedName>
        <fullName evidence="2">DUF2987 domain-containing protein</fullName>
    </submittedName>
</protein>